<dbReference type="Pfam" id="PF04717">
    <property type="entry name" value="Phage_base_V"/>
    <property type="match status" value="1"/>
</dbReference>
<reference evidence="6" key="1">
    <citation type="submission" date="2022-01" db="EMBL/GenBank/DDBJ databases">
        <title>Genome sequence and assembly of Parabukholderia sp. RG36.</title>
        <authorList>
            <person name="Chhetri G."/>
        </authorList>
    </citation>
    <scope>NUCLEOTIDE SEQUENCE</scope>
    <source>
        <strain evidence="6">RG36</strain>
    </source>
</reference>
<keyword evidence="3" id="KW-0964">Secreted</keyword>
<dbReference type="SUPFAM" id="SSF69279">
    <property type="entry name" value="Phage tail proteins"/>
    <property type="match status" value="2"/>
</dbReference>
<dbReference type="NCBIfam" id="TIGR03361">
    <property type="entry name" value="VI_Rhs_Vgr"/>
    <property type="match status" value="1"/>
</dbReference>
<evidence type="ECO:0000256" key="2">
    <source>
        <dbReference type="ARBA" id="ARBA00005558"/>
    </source>
</evidence>
<dbReference type="Gene3D" id="2.40.50.230">
    <property type="entry name" value="Gp5 N-terminal domain"/>
    <property type="match status" value="1"/>
</dbReference>
<protein>
    <submittedName>
        <fullName evidence="6">Type VI secretion system tip protein VgrG</fullName>
    </submittedName>
</protein>
<dbReference type="InterPro" id="IPR050708">
    <property type="entry name" value="T6SS_VgrG/RHS"/>
</dbReference>
<dbReference type="EMBL" id="JAKLJA010000017">
    <property type="protein sequence ID" value="MCG5075671.1"/>
    <property type="molecule type" value="Genomic_DNA"/>
</dbReference>
<dbReference type="GO" id="GO:0005576">
    <property type="term" value="C:extracellular region"/>
    <property type="evidence" value="ECO:0007669"/>
    <property type="project" value="UniProtKB-SubCell"/>
</dbReference>
<accession>A0A9X1UKS6</accession>
<name>A0A9X1UKS6_9BURK</name>
<keyword evidence="7" id="KW-1185">Reference proteome</keyword>
<dbReference type="Proteomes" id="UP001139308">
    <property type="component" value="Unassembled WGS sequence"/>
</dbReference>
<comment type="subcellular location">
    <subcellularLocation>
        <location evidence="1">Secreted</location>
    </subcellularLocation>
</comment>
<dbReference type="InterPro" id="IPR017847">
    <property type="entry name" value="T6SS_RhsGE_Vgr_subset"/>
</dbReference>
<dbReference type="InterPro" id="IPR054030">
    <property type="entry name" value="Gp5_Vgr_C"/>
</dbReference>
<dbReference type="PANTHER" id="PTHR32305:SF15">
    <property type="entry name" value="PROTEIN RHSA-RELATED"/>
    <property type="match status" value="1"/>
</dbReference>
<feature type="domain" description="Gp5/Type VI secretion system Vgr C-terminal trimerisation" evidence="5">
    <location>
        <begin position="493"/>
        <end position="604"/>
    </location>
</feature>
<dbReference type="Gene3D" id="4.10.220.110">
    <property type="match status" value="1"/>
</dbReference>
<dbReference type="InterPro" id="IPR006533">
    <property type="entry name" value="T6SS_Vgr_RhsGE"/>
</dbReference>
<dbReference type="InterPro" id="IPR037026">
    <property type="entry name" value="Vgr_OB-fold_dom_sf"/>
</dbReference>
<comment type="caution">
    <text evidence="6">The sequence shown here is derived from an EMBL/GenBank/DDBJ whole genome shotgun (WGS) entry which is preliminary data.</text>
</comment>
<dbReference type="PANTHER" id="PTHR32305">
    <property type="match status" value="1"/>
</dbReference>
<dbReference type="Gene3D" id="2.30.110.50">
    <property type="match status" value="1"/>
</dbReference>
<dbReference type="SUPFAM" id="SSF69349">
    <property type="entry name" value="Phage fibre proteins"/>
    <property type="match status" value="1"/>
</dbReference>
<feature type="domain" description="Gp5/Type VI secretion system Vgr protein OB-fold" evidence="4">
    <location>
        <begin position="409"/>
        <end position="476"/>
    </location>
</feature>
<dbReference type="InterPro" id="IPR006531">
    <property type="entry name" value="Gp5/Vgr_OB"/>
</dbReference>
<dbReference type="NCBIfam" id="TIGR01646">
    <property type="entry name" value="vgr_GE"/>
    <property type="match status" value="1"/>
</dbReference>
<dbReference type="SUPFAM" id="SSF69255">
    <property type="entry name" value="gp5 N-terminal domain-like"/>
    <property type="match status" value="1"/>
</dbReference>
<evidence type="ECO:0000256" key="1">
    <source>
        <dbReference type="ARBA" id="ARBA00004613"/>
    </source>
</evidence>
<dbReference type="AlphaFoldDB" id="A0A9X1UKS6"/>
<evidence type="ECO:0000256" key="3">
    <source>
        <dbReference type="ARBA" id="ARBA00022525"/>
    </source>
</evidence>
<dbReference type="Gene3D" id="3.55.50.10">
    <property type="entry name" value="Baseplate protein-like domains"/>
    <property type="match status" value="1"/>
</dbReference>
<dbReference type="Pfam" id="PF22178">
    <property type="entry name" value="Gp5_trimer_C"/>
    <property type="match status" value="1"/>
</dbReference>
<dbReference type="Pfam" id="PF05954">
    <property type="entry name" value="Phage_GPD"/>
    <property type="match status" value="1"/>
</dbReference>
<evidence type="ECO:0000313" key="7">
    <source>
        <dbReference type="Proteomes" id="UP001139308"/>
    </source>
</evidence>
<proteinExistence type="inferred from homology"/>
<organism evidence="6 7">
    <name type="scientific">Paraburkholderia tagetis</name>
    <dbReference type="NCBI Taxonomy" id="2913261"/>
    <lineage>
        <taxon>Bacteria</taxon>
        <taxon>Pseudomonadati</taxon>
        <taxon>Pseudomonadota</taxon>
        <taxon>Betaproteobacteria</taxon>
        <taxon>Burkholderiales</taxon>
        <taxon>Burkholderiaceae</taxon>
        <taxon>Paraburkholderia</taxon>
    </lineage>
</organism>
<dbReference type="RefSeq" id="WP_238465520.1">
    <property type="nucleotide sequence ID" value="NZ_JAKLJA010000017.1"/>
</dbReference>
<evidence type="ECO:0000259" key="5">
    <source>
        <dbReference type="Pfam" id="PF22178"/>
    </source>
</evidence>
<gene>
    <name evidence="6" type="primary">vgrG</name>
    <name evidence="6" type="ORF">L5014_20220</name>
</gene>
<sequence>MTDPAESCPQYVIEMRGQVLPTLSNGEPALRLISIEGTEALSCPFRYTLDCVTPNYPEQFDELANLDLARMIGNELTVLIGIDALTSDGVGPRAVRQVSGVITEASFQGAGDRYCRYRLVIRPWLHFAEHRTDYRIFQRQTVVEIVRSVLSRYGWPCQLRLAARYPELVYQVQYGETDFAFVQRLTQEYGIYWFFEHANDTHLLVLADAPSAHHPSPFVRGGKLPYHPDASSTHQEYVNAFHVSGRLHAARWASGDFNFETPHASLGVEAKAADGHDRDPLQQYVWPGDHADAEQGHRFAEVRMQEILARNERHHGSGPMRSIVCGTTFALEHHPHTRANREYLVTEASFEARATAGASGTGHCNVACSFVVQPSGMPFRPQRDVPRPKTTGPQTAIVTGPAGQEIWTDQYGRVKIKFHWDRAPERDDNSSCWVRVAFPWAAGRYGSVAIPRIGSEVVVDFENGDPDRPIVIGCVYNAANMTPWPLPRNATQSGILTRSTPGGQYEMANAIRFEDQAGCEQLWIHAQRDLLTEVERDEVHAVEANRTRSTAANDTTNIGGVRVINVQGAEQHVVNGAQQTTINGGHTLTVNGGQAVAVNGTQSLSASANVSITAAAQMSFICGASSIVMDSGGTVTITGVNVSVAAAATLVTVAPLTNLKTL</sequence>
<comment type="similarity">
    <text evidence="2">Belongs to the VgrG protein family.</text>
</comment>
<evidence type="ECO:0000313" key="6">
    <source>
        <dbReference type="EMBL" id="MCG5075671.1"/>
    </source>
</evidence>
<evidence type="ECO:0000259" key="4">
    <source>
        <dbReference type="Pfam" id="PF04717"/>
    </source>
</evidence>